<name>A0A0I9UNH3_9MYCO</name>
<evidence type="ECO:0000256" key="1">
    <source>
        <dbReference type="SAM" id="Coils"/>
    </source>
</evidence>
<protein>
    <recommendedName>
        <fullName evidence="5">Cell division protein DivIVA</fullName>
    </recommendedName>
</protein>
<dbReference type="Proteomes" id="UP000036334">
    <property type="component" value="Unassembled WGS sequence"/>
</dbReference>
<dbReference type="AlphaFoldDB" id="A0A0I9UNH3"/>
<sequence length="259" mass="28535">MKRVSFDVESSFEVERLSLLVAGQDQQLSDLRELARRGDSRIADLGEQLNRSQAELESMSLRFHQEAAEIPADVEHLGDRLCAVLNTATVEAEAIRAEAHQFAETTRVEAERRAAEIIADAKLEYQSAAKLWADLLAQSNQVRADITQLREQATLEGAKIIAEAESLAAEVLARVQRNVDTQIAAAQAKLDELKQVRVKTIAQLKSFYDRFTALERPVREIDPAQIISFAPVPLDPSPSYGAHSAPDIDPPQESLGNVG</sequence>
<keyword evidence="4" id="KW-1185">Reference proteome</keyword>
<gene>
    <name evidence="3" type="ORF">ABH38_05275</name>
</gene>
<accession>A0A0I9UNH3</accession>
<dbReference type="STRING" id="1202450.B586_19250"/>
<organism evidence="3 4">
    <name type="scientific">Mycobacterium haemophilum</name>
    <dbReference type="NCBI Taxonomy" id="29311"/>
    <lineage>
        <taxon>Bacteria</taxon>
        <taxon>Bacillati</taxon>
        <taxon>Actinomycetota</taxon>
        <taxon>Actinomycetes</taxon>
        <taxon>Mycobacteriales</taxon>
        <taxon>Mycobacteriaceae</taxon>
        <taxon>Mycobacterium</taxon>
    </lineage>
</organism>
<evidence type="ECO:0008006" key="5">
    <source>
        <dbReference type="Google" id="ProtNLM"/>
    </source>
</evidence>
<proteinExistence type="predicted"/>
<evidence type="ECO:0000313" key="3">
    <source>
        <dbReference type="EMBL" id="KLO38014.1"/>
    </source>
</evidence>
<feature type="region of interest" description="Disordered" evidence="2">
    <location>
        <begin position="237"/>
        <end position="259"/>
    </location>
</feature>
<feature type="coiled-coil region" evidence="1">
    <location>
        <begin position="176"/>
        <end position="203"/>
    </location>
</feature>
<keyword evidence="1" id="KW-0175">Coiled coil</keyword>
<reference evidence="3 4" key="1">
    <citation type="submission" date="2015-05" db="EMBL/GenBank/DDBJ databases">
        <title>Genome sequence of Mycobacterium haemophilum.</title>
        <authorList>
            <person name="Greninger A.L."/>
            <person name="Cunningham G."/>
            <person name="Miller S."/>
        </authorList>
    </citation>
    <scope>NUCLEOTIDE SEQUENCE [LARGE SCALE GENOMIC DNA]</scope>
    <source>
        <strain evidence="4">UC1</strain>
    </source>
</reference>
<comment type="caution">
    <text evidence="3">The sequence shown here is derived from an EMBL/GenBank/DDBJ whole genome shotgun (WGS) entry which is preliminary data.</text>
</comment>
<dbReference type="PATRIC" id="fig|29311.18.peg.1812"/>
<evidence type="ECO:0000313" key="4">
    <source>
        <dbReference type="Proteomes" id="UP000036334"/>
    </source>
</evidence>
<evidence type="ECO:0000256" key="2">
    <source>
        <dbReference type="SAM" id="MobiDB-lite"/>
    </source>
</evidence>
<dbReference type="EMBL" id="LDPR01000003">
    <property type="protein sequence ID" value="KLO38014.1"/>
    <property type="molecule type" value="Genomic_DNA"/>
</dbReference>